<evidence type="ECO:0000313" key="2">
    <source>
        <dbReference type="EMBL" id="TRU54002.1"/>
    </source>
</evidence>
<evidence type="ECO:0000313" key="3">
    <source>
        <dbReference type="Proteomes" id="UP000320293"/>
    </source>
</evidence>
<accession>A0A552G4U3</accession>
<organism evidence="2 3">
    <name type="scientific">Microcystis aeruginosa Ma_QC_Ca_00000000_S207</name>
    <dbReference type="NCBI Taxonomy" id="2486251"/>
    <lineage>
        <taxon>Bacteria</taxon>
        <taxon>Bacillati</taxon>
        <taxon>Cyanobacteriota</taxon>
        <taxon>Cyanophyceae</taxon>
        <taxon>Oscillatoriophycideae</taxon>
        <taxon>Chroococcales</taxon>
        <taxon>Microcystaceae</taxon>
        <taxon>Microcystis</taxon>
    </lineage>
</organism>
<feature type="compositionally biased region" description="Basic and acidic residues" evidence="1">
    <location>
        <begin position="83"/>
        <end position="109"/>
    </location>
</feature>
<name>A0A552G4U3_MICAE</name>
<evidence type="ECO:0000256" key="1">
    <source>
        <dbReference type="SAM" id="MobiDB-lite"/>
    </source>
</evidence>
<feature type="region of interest" description="Disordered" evidence="1">
    <location>
        <begin position="83"/>
        <end position="121"/>
    </location>
</feature>
<protein>
    <submittedName>
        <fullName evidence="2">Uncharacterized protein</fullName>
    </submittedName>
</protein>
<comment type="caution">
    <text evidence="2">The sequence shown here is derived from an EMBL/GenBank/DDBJ whole genome shotgun (WGS) entry which is preliminary data.</text>
</comment>
<gene>
    <name evidence="2" type="ORF">EWV91_00720</name>
</gene>
<dbReference type="Proteomes" id="UP000320293">
    <property type="component" value="Unassembled WGS sequence"/>
</dbReference>
<reference evidence="2 3" key="1">
    <citation type="submission" date="2019-01" db="EMBL/GenBank/DDBJ databases">
        <title>Coherence of Microcystis species and biogeography revealed through population genomics.</title>
        <authorList>
            <person name="Perez-Carrascal O.M."/>
            <person name="Terrat Y."/>
            <person name="Giani A."/>
            <person name="Fortin N."/>
            <person name="Tromas N."/>
            <person name="Shapiro B.J."/>
        </authorList>
    </citation>
    <scope>NUCLEOTIDE SEQUENCE [LARGE SCALE GENOMIC DNA]</scope>
    <source>
        <strain evidence="2">Ma_QC_Ca_00000000_S207</strain>
    </source>
</reference>
<dbReference type="AlphaFoldDB" id="A0A552G4U3"/>
<proteinExistence type="predicted"/>
<sequence length="121" mass="14252">MSNNIDDSYNRISDSYIAARQKILKEEMKDISAKEQTYIENMRLAPNTQKKMEFYAKAKDCHQQIKIRSDEFKALENLKKQRAQRENIKERGKITTEEVMKSYSKDHNGGHPYDYNGGKTR</sequence>
<dbReference type="EMBL" id="SFBF01000016">
    <property type="protein sequence ID" value="TRU54002.1"/>
    <property type="molecule type" value="Genomic_DNA"/>
</dbReference>